<dbReference type="Proteomes" id="UP001153069">
    <property type="component" value="Unassembled WGS sequence"/>
</dbReference>
<feature type="compositionally biased region" description="Polar residues" evidence="1">
    <location>
        <begin position="104"/>
        <end position="116"/>
    </location>
</feature>
<sequence>MMKAQNEAELAAAKEIAKGMKSKGGDSEGSQPTAPEGNGDDEAFFDSIEKELTNDVNTSMNTVSSGGYASASGGAGEGVSPSVSVTSNGTVKNEGYKSDEESLVSIQSNDSVFDSN</sequence>
<organism evidence="2 3">
    <name type="scientific">Seminavis robusta</name>
    <dbReference type="NCBI Taxonomy" id="568900"/>
    <lineage>
        <taxon>Eukaryota</taxon>
        <taxon>Sar</taxon>
        <taxon>Stramenopiles</taxon>
        <taxon>Ochrophyta</taxon>
        <taxon>Bacillariophyta</taxon>
        <taxon>Bacillariophyceae</taxon>
        <taxon>Bacillariophycidae</taxon>
        <taxon>Naviculales</taxon>
        <taxon>Naviculaceae</taxon>
        <taxon>Seminavis</taxon>
    </lineage>
</organism>
<dbReference type="EMBL" id="CAICTM010003462">
    <property type="protein sequence ID" value="CAB9531364.1"/>
    <property type="molecule type" value="Genomic_DNA"/>
</dbReference>
<evidence type="ECO:0000313" key="3">
    <source>
        <dbReference type="Proteomes" id="UP001153069"/>
    </source>
</evidence>
<comment type="caution">
    <text evidence="2">The sequence shown here is derived from an EMBL/GenBank/DDBJ whole genome shotgun (WGS) entry which is preliminary data.</text>
</comment>
<evidence type="ECO:0000313" key="2">
    <source>
        <dbReference type="EMBL" id="CAB9531364.1"/>
    </source>
</evidence>
<keyword evidence="3" id="KW-1185">Reference proteome</keyword>
<dbReference type="AlphaFoldDB" id="A0A9N8F420"/>
<feature type="region of interest" description="Disordered" evidence="1">
    <location>
        <begin position="1"/>
        <end position="116"/>
    </location>
</feature>
<feature type="compositionally biased region" description="Low complexity" evidence="1">
    <location>
        <begin position="63"/>
        <end position="85"/>
    </location>
</feature>
<reference evidence="2" key="1">
    <citation type="submission" date="2020-06" db="EMBL/GenBank/DDBJ databases">
        <authorList>
            <consortium name="Plant Systems Biology data submission"/>
        </authorList>
    </citation>
    <scope>NUCLEOTIDE SEQUENCE</scope>
    <source>
        <strain evidence="2">D6</strain>
    </source>
</reference>
<protein>
    <submittedName>
        <fullName evidence="2">Uncharacterized protein</fullName>
    </submittedName>
</protein>
<accession>A0A9N8F420</accession>
<proteinExistence type="predicted"/>
<feature type="compositionally biased region" description="Basic and acidic residues" evidence="1">
    <location>
        <begin position="15"/>
        <end position="26"/>
    </location>
</feature>
<gene>
    <name evidence="2" type="ORF">SEMRO_3464_G348300.1</name>
</gene>
<evidence type="ECO:0000256" key="1">
    <source>
        <dbReference type="SAM" id="MobiDB-lite"/>
    </source>
</evidence>
<name>A0A9N8F420_9STRA</name>